<dbReference type="OrthoDB" id="10033309at2759"/>
<dbReference type="RefSeq" id="XP_018226944.1">
    <property type="nucleotide sequence ID" value="XM_018369242.1"/>
</dbReference>
<dbReference type="Pfam" id="PF01221">
    <property type="entry name" value="Dynein_light"/>
    <property type="match status" value="1"/>
</dbReference>
<sequence length="90" mass="10141">MTDINDDSAKDPAECISISRNKVVIKSVDMNEDMKIDAIDCAIFAIKKFNVEKDIAAYMKNEVMIGIFNLEMILIFKSSIKNLEQHGTVL</sequence>
<dbReference type="Proteomes" id="UP000054454">
    <property type="component" value="Unassembled WGS sequence"/>
</dbReference>
<dbReference type="VEuPathDB" id="FungiDB:T552_00631"/>
<dbReference type="SMART" id="SM01375">
    <property type="entry name" value="Dynein_light"/>
    <property type="match status" value="1"/>
</dbReference>
<dbReference type="GeneID" id="28935444"/>
<dbReference type="EMBL" id="LFVZ01000003">
    <property type="protein sequence ID" value="KTW30153.1"/>
    <property type="molecule type" value="Genomic_DNA"/>
</dbReference>
<dbReference type="GO" id="GO:0007017">
    <property type="term" value="P:microtubule-based process"/>
    <property type="evidence" value="ECO:0007669"/>
    <property type="project" value="InterPro"/>
</dbReference>
<gene>
    <name evidence="1" type="ORF">T552_00631</name>
</gene>
<comment type="caution">
    <text evidence="1">The sequence shown here is derived from an EMBL/GenBank/DDBJ whole genome shotgun (WGS) entry which is preliminary data.</text>
</comment>
<organism evidence="1 2">
    <name type="scientific">Pneumocystis carinii (strain B80)</name>
    <name type="common">Rat pneumocystis pneumonia agent</name>
    <name type="synonym">Pneumocystis carinii f. sp. carinii</name>
    <dbReference type="NCBI Taxonomy" id="1408658"/>
    <lineage>
        <taxon>Eukaryota</taxon>
        <taxon>Fungi</taxon>
        <taxon>Dikarya</taxon>
        <taxon>Ascomycota</taxon>
        <taxon>Taphrinomycotina</taxon>
        <taxon>Pneumocystomycetes</taxon>
        <taxon>Pneumocystaceae</taxon>
        <taxon>Pneumocystis</taxon>
    </lineage>
</organism>
<evidence type="ECO:0008006" key="3">
    <source>
        <dbReference type="Google" id="ProtNLM"/>
    </source>
</evidence>
<dbReference type="GO" id="GO:0030286">
    <property type="term" value="C:dynein complex"/>
    <property type="evidence" value="ECO:0007669"/>
    <property type="project" value="InterPro"/>
</dbReference>
<proteinExistence type="predicted"/>
<evidence type="ECO:0000313" key="2">
    <source>
        <dbReference type="Proteomes" id="UP000054454"/>
    </source>
</evidence>
<accession>A0A0W4ZP44</accession>
<dbReference type="SUPFAM" id="SSF54648">
    <property type="entry name" value="DLC"/>
    <property type="match status" value="1"/>
</dbReference>
<evidence type="ECO:0000313" key="1">
    <source>
        <dbReference type="EMBL" id="KTW30153.1"/>
    </source>
</evidence>
<keyword evidence="2" id="KW-1185">Reference proteome</keyword>
<dbReference type="InterPro" id="IPR001372">
    <property type="entry name" value="Dynein_light_chain_typ-1/2"/>
</dbReference>
<dbReference type="AlphaFoldDB" id="A0A0W4ZP44"/>
<reference evidence="2" key="1">
    <citation type="journal article" date="2016" name="Nat. Commun.">
        <title>Genome analysis of three Pneumocystis species reveals adaptation mechanisms to life exclusively in mammalian hosts.</title>
        <authorList>
            <person name="Ma L."/>
            <person name="Chen Z."/>
            <person name="Huang D.W."/>
            <person name="Kutty G."/>
            <person name="Ishihara M."/>
            <person name="Wang H."/>
            <person name="Abouelleil A."/>
            <person name="Bishop L."/>
            <person name="Davey E."/>
            <person name="Deng R."/>
            <person name="Deng X."/>
            <person name="Fan L."/>
            <person name="Fantoni G."/>
            <person name="Fitzgerald M."/>
            <person name="Gogineni E."/>
            <person name="Goldberg J.M."/>
            <person name="Handley G."/>
            <person name="Hu X."/>
            <person name="Huber C."/>
            <person name="Jiao X."/>
            <person name="Jones K."/>
            <person name="Levin J.Z."/>
            <person name="Liu Y."/>
            <person name="Macdonald P."/>
            <person name="Melnikov A."/>
            <person name="Raley C."/>
            <person name="Sassi M."/>
            <person name="Sherman B.T."/>
            <person name="Song X."/>
            <person name="Sykes S."/>
            <person name="Tran B."/>
            <person name="Walsh L."/>
            <person name="Xia Y."/>
            <person name="Yang J."/>
            <person name="Young S."/>
            <person name="Zeng Q."/>
            <person name="Zheng X."/>
            <person name="Stephens R."/>
            <person name="Nusbaum C."/>
            <person name="Birren B.W."/>
            <person name="Azadi P."/>
            <person name="Lempicki R.A."/>
            <person name="Cuomo C.A."/>
            <person name="Kovacs J.A."/>
        </authorList>
    </citation>
    <scope>NUCLEOTIDE SEQUENCE [LARGE SCALE GENOMIC DNA]</scope>
    <source>
        <strain evidence="2">B80</strain>
    </source>
</reference>
<protein>
    <recommendedName>
        <fullName evidence="3">Dynein light chain</fullName>
    </recommendedName>
</protein>
<name>A0A0W4ZP44_PNEC8</name>
<dbReference type="InterPro" id="IPR037177">
    <property type="entry name" value="DLC_sf"/>
</dbReference>
<dbReference type="Gene3D" id="3.30.740.10">
    <property type="entry name" value="Protein Inhibitor Of Neuronal Nitric Oxide Synthase"/>
    <property type="match status" value="1"/>
</dbReference>